<feature type="signal peptide" evidence="1">
    <location>
        <begin position="1"/>
        <end position="23"/>
    </location>
</feature>
<evidence type="ECO:0000313" key="3">
    <source>
        <dbReference type="Proteomes" id="UP000823661"/>
    </source>
</evidence>
<accession>A0A9D9ERS9</accession>
<reference evidence="2" key="1">
    <citation type="submission" date="2020-10" db="EMBL/GenBank/DDBJ databases">
        <authorList>
            <person name="Gilroy R."/>
        </authorList>
    </citation>
    <scope>NUCLEOTIDE SEQUENCE</scope>
    <source>
        <strain evidence="2">B1-20833</strain>
    </source>
</reference>
<dbReference type="Pfam" id="PF16153">
    <property type="entry name" value="DUF4861"/>
    <property type="match status" value="1"/>
</dbReference>
<gene>
    <name evidence="2" type="ORF">IAC06_08460</name>
</gene>
<organism evidence="2 3">
    <name type="scientific">Candidatus Cryptobacteroides intestinavium</name>
    <dbReference type="NCBI Taxonomy" id="2840766"/>
    <lineage>
        <taxon>Bacteria</taxon>
        <taxon>Pseudomonadati</taxon>
        <taxon>Bacteroidota</taxon>
        <taxon>Bacteroidia</taxon>
        <taxon>Bacteroidales</taxon>
        <taxon>Candidatus Cryptobacteroides</taxon>
    </lineage>
</organism>
<comment type="caution">
    <text evidence="2">The sequence shown here is derived from an EMBL/GenBank/DDBJ whole genome shotgun (WGS) entry which is preliminary data.</text>
</comment>
<proteinExistence type="predicted"/>
<dbReference type="InterPro" id="IPR032342">
    <property type="entry name" value="DUF4861"/>
</dbReference>
<sequence length="289" mass="31901">MKNGFLYLSILSLLMCLSRTDISAQTAKSLFWKKDGKQVNEIVSEKADQYRNVGHHGPAVENSYMALRIYFNNSGAIDVYSKSGRGMELEKYRWYPDSLAQAEYGAGCDEYMVGKTVGLGGIALWDGEKEVKLVATKGRTARVGETRNGSYAQMIAYGVVYKGDTLDVSIRIDMKTKTRLAKVTAEVLDGTKVQFLTGVNYHKGANVSYGDGYISVWGVHPADVSKDPQPIGGGMFFNRSDFSDPEKTGDMVRIISRPASRISTEVISASTKEAELNTARRFETFMQGD</sequence>
<reference evidence="2" key="2">
    <citation type="journal article" date="2021" name="PeerJ">
        <title>Extensive microbial diversity within the chicken gut microbiome revealed by metagenomics and culture.</title>
        <authorList>
            <person name="Gilroy R."/>
            <person name="Ravi A."/>
            <person name="Getino M."/>
            <person name="Pursley I."/>
            <person name="Horton D.L."/>
            <person name="Alikhan N.F."/>
            <person name="Baker D."/>
            <person name="Gharbi K."/>
            <person name="Hall N."/>
            <person name="Watson M."/>
            <person name="Adriaenssens E.M."/>
            <person name="Foster-Nyarko E."/>
            <person name="Jarju S."/>
            <person name="Secka A."/>
            <person name="Antonio M."/>
            <person name="Oren A."/>
            <person name="Chaudhuri R.R."/>
            <person name="La Ragione R."/>
            <person name="Hildebrand F."/>
            <person name="Pallen M.J."/>
        </authorList>
    </citation>
    <scope>NUCLEOTIDE SEQUENCE</scope>
    <source>
        <strain evidence="2">B1-20833</strain>
    </source>
</reference>
<evidence type="ECO:0000313" key="2">
    <source>
        <dbReference type="EMBL" id="MBO8452892.1"/>
    </source>
</evidence>
<feature type="chain" id="PRO_5039062026" evidence="1">
    <location>
        <begin position="24"/>
        <end position="289"/>
    </location>
</feature>
<dbReference type="EMBL" id="JADIMI010000081">
    <property type="protein sequence ID" value="MBO8452892.1"/>
    <property type="molecule type" value="Genomic_DNA"/>
</dbReference>
<keyword evidence="1" id="KW-0732">Signal</keyword>
<evidence type="ECO:0000256" key="1">
    <source>
        <dbReference type="SAM" id="SignalP"/>
    </source>
</evidence>
<dbReference type="AlphaFoldDB" id="A0A9D9ERS9"/>
<dbReference type="Proteomes" id="UP000823661">
    <property type="component" value="Unassembled WGS sequence"/>
</dbReference>
<protein>
    <submittedName>
        <fullName evidence="2">DUF4861 family protein</fullName>
    </submittedName>
</protein>
<name>A0A9D9ERS9_9BACT</name>